<name>A0AAN6NCX1_9PEZI</name>
<organism evidence="1 2">
    <name type="scientific">Diplogelasinospora grovesii</name>
    <dbReference type="NCBI Taxonomy" id="303347"/>
    <lineage>
        <taxon>Eukaryota</taxon>
        <taxon>Fungi</taxon>
        <taxon>Dikarya</taxon>
        <taxon>Ascomycota</taxon>
        <taxon>Pezizomycotina</taxon>
        <taxon>Sordariomycetes</taxon>
        <taxon>Sordariomycetidae</taxon>
        <taxon>Sordariales</taxon>
        <taxon>Diplogelasinosporaceae</taxon>
        <taxon>Diplogelasinospora</taxon>
    </lineage>
</organism>
<keyword evidence="2" id="KW-1185">Reference proteome</keyword>
<reference evidence="2" key="1">
    <citation type="journal article" date="2023" name="Mol. Phylogenet. Evol.">
        <title>Genome-scale phylogeny and comparative genomics of the fungal order Sordariales.</title>
        <authorList>
            <person name="Hensen N."/>
            <person name="Bonometti L."/>
            <person name="Westerberg I."/>
            <person name="Brannstrom I.O."/>
            <person name="Guillou S."/>
            <person name="Cros-Aarteil S."/>
            <person name="Calhoun S."/>
            <person name="Haridas S."/>
            <person name="Kuo A."/>
            <person name="Mondo S."/>
            <person name="Pangilinan J."/>
            <person name="Riley R."/>
            <person name="LaButti K."/>
            <person name="Andreopoulos B."/>
            <person name="Lipzen A."/>
            <person name="Chen C."/>
            <person name="Yan M."/>
            <person name="Daum C."/>
            <person name="Ng V."/>
            <person name="Clum A."/>
            <person name="Steindorff A."/>
            <person name="Ohm R.A."/>
            <person name="Martin F."/>
            <person name="Silar P."/>
            <person name="Natvig D.O."/>
            <person name="Lalanne C."/>
            <person name="Gautier V."/>
            <person name="Ament-Velasquez S.L."/>
            <person name="Kruys A."/>
            <person name="Hutchinson M.I."/>
            <person name="Powell A.J."/>
            <person name="Barry K."/>
            <person name="Miller A.N."/>
            <person name="Grigoriev I.V."/>
            <person name="Debuchy R."/>
            <person name="Gladieux P."/>
            <person name="Hiltunen Thoren M."/>
            <person name="Johannesson H."/>
        </authorList>
    </citation>
    <scope>NUCLEOTIDE SEQUENCE [LARGE SCALE GENOMIC DNA]</scope>
    <source>
        <strain evidence="2">CBS 340.73</strain>
    </source>
</reference>
<dbReference type="EMBL" id="MU853771">
    <property type="protein sequence ID" value="KAK3942734.1"/>
    <property type="molecule type" value="Genomic_DNA"/>
</dbReference>
<sequence length="178" mass="18865">LLALPALAAAIPLISQIEKLAYALPASLPTSFFEDDSCNLPASFEIAEFQTWSPAAGNTDHGPVINFGYKDNGTGIDTECHYNSSSVNVGPEGLTPRYACDNSYVTFIYQNDTNVLTVIEVACPGSSGSTRFEASGSVQPPLTCLSTESDSPFGNGTDCLSQETFIYANFTSLQPTPS</sequence>
<feature type="non-terminal residue" evidence="1">
    <location>
        <position position="178"/>
    </location>
</feature>
<proteinExistence type="predicted"/>
<evidence type="ECO:0000313" key="2">
    <source>
        <dbReference type="Proteomes" id="UP001303473"/>
    </source>
</evidence>
<protein>
    <recommendedName>
        <fullName evidence="3">AA1-like domain-containing protein</fullName>
    </recommendedName>
</protein>
<dbReference type="AlphaFoldDB" id="A0AAN6NCX1"/>
<evidence type="ECO:0000313" key="1">
    <source>
        <dbReference type="EMBL" id="KAK3942734.1"/>
    </source>
</evidence>
<dbReference type="Proteomes" id="UP001303473">
    <property type="component" value="Unassembled WGS sequence"/>
</dbReference>
<gene>
    <name evidence="1" type="ORF">QBC46DRAFT_244325</name>
</gene>
<evidence type="ECO:0008006" key="3">
    <source>
        <dbReference type="Google" id="ProtNLM"/>
    </source>
</evidence>
<feature type="non-terminal residue" evidence="1">
    <location>
        <position position="1"/>
    </location>
</feature>
<accession>A0AAN6NCX1</accession>
<comment type="caution">
    <text evidence="1">The sequence shown here is derived from an EMBL/GenBank/DDBJ whole genome shotgun (WGS) entry which is preliminary data.</text>
</comment>